<keyword evidence="9" id="KW-0482">Metalloprotease</keyword>
<keyword evidence="7" id="KW-0862">Zinc</keyword>
<dbReference type="InterPro" id="IPR041489">
    <property type="entry name" value="PDZ_6"/>
</dbReference>
<keyword evidence="4" id="KW-0645">Protease</keyword>
<keyword evidence="15" id="KW-1185">Reference proteome</keyword>
<evidence type="ECO:0000256" key="11">
    <source>
        <dbReference type="SAM" id="Phobius"/>
    </source>
</evidence>
<gene>
    <name evidence="14" type="ORF">ACFQDO_19930</name>
</gene>
<evidence type="ECO:0000313" key="15">
    <source>
        <dbReference type="Proteomes" id="UP001596189"/>
    </source>
</evidence>
<sequence length="472" mass="49609">MTVLLYALGVLLFAVGLAASIALHEIGHLVPAKKFGVKVTQYMVGFGPTAWSRRRGETEYGVKWVPLGGYIRMIGMFPPKPGQAPEEALRATSTGRVGMMLDQAVQSRATRRGTATGERRVGMAEAARQQSMDEIQPGDEARVFYKLPVHQKIIVMLGGPTMNLLIGTVLLAGVYMAYGLPVDKPGAQVAAVNECVVSADAAQTQTTCAATDPKTPAYEAGLRPGDTIVAVAGEDVQNSAAVGRLIRPRVGQTVPVVVVRDGERLTLQITPIENTVTKVDGDGQPVLGADGKAETVRAGFLGVSTQTPSVVERQSITQVPGEVGSALSATAAVVVRIPQKMVGVVQTMSSGERDPNGPISVVGVGRIAGEVASADGAWSAKLATMLGVLASLNFALFVFNLIPLLPLDGGHVAGAIWEGLRRTWARLRHRPDPGPVDVARLLPIAYGVGTVLIVMSVILIYADIVNPIKLLG</sequence>
<name>A0ABW1JL91_9ACTN</name>
<evidence type="ECO:0000256" key="9">
    <source>
        <dbReference type="ARBA" id="ARBA00023049"/>
    </source>
</evidence>
<evidence type="ECO:0000256" key="4">
    <source>
        <dbReference type="ARBA" id="ARBA00022670"/>
    </source>
</evidence>
<feature type="domain" description="Peptidase M50" evidence="12">
    <location>
        <begin position="13"/>
        <end position="423"/>
    </location>
</feature>
<evidence type="ECO:0000256" key="10">
    <source>
        <dbReference type="ARBA" id="ARBA00023136"/>
    </source>
</evidence>
<dbReference type="InterPro" id="IPR036034">
    <property type="entry name" value="PDZ_sf"/>
</dbReference>
<feature type="transmembrane region" description="Helical" evidence="11">
    <location>
        <begin position="441"/>
        <end position="462"/>
    </location>
</feature>
<evidence type="ECO:0000313" key="14">
    <source>
        <dbReference type="EMBL" id="MFC6009408.1"/>
    </source>
</evidence>
<evidence type="ECO:0000259" key="13">
    <source>
        <dbReference type="Pfam" id="PF17820"/>
    </source>
</evidence>
<keyword evidence="5 11" id="KW-0812">Transmembrane</keyword>
<evidence type="ECO:0000256" key="2">
    <source>
        <dbReference type="ARBA" id="ARBA00004141"/>
    </source>
</evidence>
<comment type="caution">
    <text evidence="14">The sequence shown here is derived from an EMBL/GenBank/DDBJ whole genome shotgun (WGS) entry which is preliminary data.</text>
</comment>
<dbReference type="InterPro" id="IPR008915">
    <property type="entry name" value="Peptidase_M50"/>
</dbReference>
<evidence type="ECO:0000259" key="12">
    <source>
        <dbReference type="Pfam" id="PF02163"/>
    </source>
</evidence>
<evidence type="ECO:0000256" key="1">
    <source>
        <dbReference type="ARBA" id="ARBA00001947"/>
    </source>
</evidence>
<feature type="domain" description="PDZ" evidence="13">
    <location>
        <begin position="212"/>
        <end position="260"/>
    </location>
</feature>
<comment type="cofactor">
    <cofactor evidence="1">
        <name>Zn(2+)</name>
        <dbReference type="ChEBI" id="CHEBI:29105"/>
    </cofactor>
</comment>
<evidence type="ECO:0000256" key="3">
    <source>
        <dbReference type="ARBA" id="ARBA00007931"/>
    </source>
</evidence>
<evidence type="ECO:0000256" key="5">
    <source>
        <dbReference type="ARBA" id="ARBA00022692"/>
    </source>
</evidence>
<evidence type="ECO:0000256" key="6">
    <source>
        <dbReference type="ARBA" id="ARBA00022801"/>
    </source>
</evidence>
<dbReference type="InterPro" id="IPR004387">
    <property type="entry name" value="Pept_M50_Zn"/>
</dbReference>
<comment type="similarity">
    <text evidence="3">Belongs to the peptidase M50B family.</text>
</comment>
<dbReference type="Pfam" id="PF02163">
    <property type="entry name" value="Peptidase_M50"/>
    <property type="match status" value="1"/>
</dbReference>
<evidence type="ECO:0000256" key="8">
    <source>
        <dbReference type="ARBA" id="ARBA00022989"/>
    </source>
</evidence>
<feature type="transmembrane region" description="Helical" evidence="11">
    <location>
        <begin position="153"/>
        <end position="178"/>
    </location>
</feature>
<dbReference type="CDD" id="cd06163">
    <property type="entry name" value="S2P-M50_PDZ_RseP-like"/>
    <property type="match status" value="1"/>
</dbReference>
<feature type="transmembrane region" description="Helical" evidence="11">
    <location>
        <begin position="382"/>
        <end position="402"/>
    </location>
</feature>
<dbReference type="Proteomes" id="UP001596189">
    <property type="component" value="Unassembled WGS sequence"/>
</dbReference>
<dbReference type="Pfam" id="PF17820">
    <property type="entry name" value="PDZ_6"/>
    <property type="match status" value="1"/>
</dbReference>
<dbReference type="EMBL" id="JBHSRD010000008">
    <property type="protein sequence ID" value="MFC6009408.1"/>
    <property type="molecule type" value="Genomic_DNA"/>
</dbReference>
<comment type="subcellular location">
    <subcellularLocation>
        <location evidence="2">Membrane</location>
        <topology evidence="2">Multi-pass membrane protein</topology>
    </subcellularLocation>
</comment>
<evidence type="ECO:0000256" key="7">
    <source>
        <dbReference type="ARBA" id="ARBA00022833"/>
    </source>
</evidence>
<keyword evidence="8 11" id="KW-1133">Transmembrane helix</keyword>
<dbReference type="RefSeq" id="WP_345717919.1">
    <property type="nucleotide sequence ID" value="NZ_BAABFP010000007.1"/>
</dbReference>
<proteinExistence type="inferred from homology"/>
<organism evidence="14 15">
    <name type="scientific">Angustibacter luteus</name>
    <dbReference type="NCBI Taxonomy" id="658456"/>
    <lineage>
        <taxon>Bacteria</taxon>
        <taxon>Bacillati</taxon>
        <taxon>Actinomycetota</taxon>
        <taxon>Actinomycetes</taxon>
        <taxon>Kineosporiales</taxon>
        <taxon>Kineosporiaceae</taxon>
    </lineage>
</organism>
<dbReference type="PANTHER" id="PTHR42837:SF2">
    <property type="entry name" value="MEMBRANE METALLOPROTEASE ARASP2, CHLOROPLASTIC-RELATED"/>
    <property type="match status" value="1"/>
</dbReference>
<keyword evidence="10 11" id="KW-0472">Membrane</keyword>
<protein>
    <submittedName>
        <fullName evidence="14">M50 family metallopeptidase</fullName>
    </submittedName>
</protein>
<keyword evidence="6" id="KW-0378">Hydrolase</keyword>
<accession>A0ABW1JL91</accession>
<dbReference type="SUPFAM" id="SSF50156">
    <property type="entry name" value="PDZ domain-like"/>
    <property type="match status" value="1"/>
</dbReference>
<reference evidence="15" key="1">
    <citation type="journal article" date="2019" name="Int. J. Syst. Evol. Microbiol.">
        <title>The Global Catalogue of Microorganisms (GCM) 10K type strain sequencing project: providing services to taxonomists for standard genome sequencing and annotation.</title>
        <authorList>
            <consortium name="The Broad Institute Genomics Platform"/>
            <consortium name="The Broad Institute Genome Sequencing Center for Infectious Disease"/>
            <person name="Wu L."/>
            <person name="Ma J."/>
        </authorList>
    </citation>
    <scope>NUCLEOTIDE SEQUENCE [LARGE SCALE GENOMIC DNA]</scope>
    <source>
        <strain evidence="15">KACC 14249</strain>
    </source>
</reference>
<dbReference type="PANTHER" id="PTHR42837">
    <property type="entry name" value="REGULATOR OF SIGMA-E PROTEASE RSEP"/>
    <property type="match status" value="1"/>
</dbReference>
<dbReference type="Gene3D" id="2.30.42.10">
    <property type="match status" value="1"/>
</dbReference>